<accession>A0A1L6JFG3</accession>
<protein>
    <submittedName>
        <fullName evidence="1">Uncharacterized protein</fullName>
    </submittedName>
</protein>
<dbReference type="STRING" id="93064.BRX40_21580"/>
<evidence type="ECO:0000313" key="1">
    <source>
        <dbReference type="EMBL" id="APR54672.1"/>
    </source>
</evidence>
<dbReference type="Proteomes" id="UP000185161">
    <property type="component" value="Chromosome"/>
</dbReference>
<sequence>MMALCGFVARSGAEGGPVGPSRGCDAATDLQSATPEGQGAKAPRTALAARQVGTATCFRGRLAGELLRLCHAHVLVEFGPSCIACIRGLANRAVLAY</sequence>
<proteinExistence type="predicted"/>
<dbReference type="EMBL" id="CP018820">
    <property type="protein sequence ID" value="APR54672.1"/>
    <property type="molecule type" value="Genomic_DNA"/>
</dbReference>
<gene>
    <name evidence="1" type="ORF">BRX40_21580</name>
</gene>
<evidence type="ECO:0000313" key="2">
    <source>
        <dbReference type="Proteomes" id="UP000185161"/>
    </source>
</evidence>
<reference evidence="2" key="1">
    <citation type="submission" date="2016-12" db="EMBL/GenBank/DDBJ databases">
        <title>Whole genome sequencing of Sphingomonas sp. ABOJV.</title>
        <authorList>
            <person name="Conlan S."/>
            <person name="Thomas P.J."/>
            <person name="Mullikin J."/>
            <person name="Palmore T.N."/>
            <person name="Frank K.M."/>
            <person name="Segre J.A."/>
        </authorList>
    </citation>
    <scope>NUCLEOTIDE SEQUENCE [LARGE SCALE GENOMIC DNA]</scope>
    <source>
        <strain evidence="2">ABOJV</strain>
    </source>
</reference>
<name>A0A1L6JFG3_9SPHN</name>
<keyword evidence="2" id="KW-1185">Reference proteome</keyword>
<dbReference type="KEGG" id="skr:BRX40_21580"/>
<organism evidence="1 2">
    <name type="scientific">Sphingomonas koreensis</name>
    <dbReference type="NCBI Taxonomy" id="93064"/>
    <lineage>
        <taxon>Bacteria</taxon>
        <taxon>Pseudomonadati</taxon>
        <taxon>Pseudomonadota</taxon>
        <taxon>Alphaproteobacteria</taxon>
        <taxon>Sphingomonadales</taxon>
        <taxon>Sphingomonadaceae</taxon>
        <taxon>Sphingomonas</taxon>
    </lineage>
</organism>
<dbReference type="AlphaFoldDB" id="A0A1L6JFG3"/>